<dbReference type="Gramene" id="AUR62022317-RA">
    <property type="protein sequence ID" value="AUR62022317-RA:cds"/>
    <property type="gene ID" value="AUR62022317"/>
</dbReference>
<dbReference type="PANTHER" id="PTHR46368">
    <property type="match status" value="1"/>
</dbReference>
<dbReference type="Proteomes" id="UP000596660">
    <property type="component" value="Unplaced"/>
</dbReference>
<accession>A0A803M269</accession>
<sequence length="235" mass="25958">MDGTMCMHHPRTKVMADFLADSQRFGQLKAITYSGIDRLLDSVSGLSKTSYSQYNIVSTFDSGWYCIRASLWAANYQLPKSVTALNNLVRNDAGVLLSCDACMCWEDGKIATFHCSFLANLTMDITAVGTNGTLLINDFIIPCNEAEVSFSAASKTWFVDKALGWTHKSSEHVVSTDLPHEALMVKEFSALVDGIKHRGLTLEEKWPTISRKTQLVIDAVMASIDKGCQPVEVVY</sequence>
<dbReference type="EnsemblPlants" id="AUR62022317-RA">
    <property type="protein sequence ID" value="AUR62022317-RA:cds"/>
    <property type="gene ID" value="AUR62022317"/>
</dbReference>
<proteinExistence type="predicted"/>
<dbReference type="SUPFAM" id="SSF55347">
    <property type="entry name" value="Glyceraldehyde-3-phosphate dehydrogenase-like, C-terminal domain"/>
    <property type="match status" value="1"/>
</dbReference>
<protein>
    <recommendedName>
        <fullName evidence="3">Gfo/Idh/MocA-like oxidoreductase C-terminal domain-containing protein</fullName>
    </recommendedName>
</protein>
<organism evidence="1 2">
    <name type="scientific">Chenopodium quinoa</name>
    <name type="common">Quinoa</name>
    <dbReference type="NCBI Taxonomy" id="63459"/>
    <lineage>
        <taxon>Eukaryota</taxon>
        <taxon>Viridiplantae</taxon>
        <taxon>Streptophyta</taxon>
        <taxon>Embryophyta</taxon>
        <taxon>Tracheophyta</taxon>
        <taxon>Spermatophyta</taxon>
        <taxon>Magnoliopsida</taxon>
        <taxon>eudicotyledons</taxon>
        <taxon>Gunneridae</taxon>
        <taxon>Pentapetalae</taxon>
        <taxon>Caryophyllales</taxon>
        <taxon>Chenopodiaceae</taxon>
        <taxon>Chenopodioideae</taxon>
        <taxon>Atripliceae</taxon>
        <taxon>Chenopodium</taxon>
    </lineage>
</organism>
<evidence type="ECO:0008006" key="3">
    <source>
        <dbReference type="Google" id="ProtNLM"/>
    </source>
</evidence>
<dbReference type="AlphaFoldDB" id="A0A803M269"/>
<evidence type="ECO:0000313" key="1">
    <source>
        <dbReference type="EnsemblPlants" id="AUR62022317-RA:cds"/>
    </source>
</evidence>
<keyword evidence="2" id="KW-1185">Reference proteome</keyword>
<dbReference type="PANTHER" id="PTHR46368:SF19">
    <property type="entry name" value="GFO_IDH_MOCA-LIKE OXIDOREDUCTASE N-TERMINAL DOMAIN-CONTAINING PROTEIN"/>
    <property type="match status" value="1"/>
</dbReference>
<name>A0A803M269_CHEQI</name>
<reference evidence="1" key="1">
    <citation type="journal article" date="2017" name="Nature">
        <title>The genome of Chenopodium quinoa.</title>
        <authorList>
            <person name="Jarvis D.E."/>
            <person name="Ho Y.S."/>
            <person name="Lightfoot D.J."/>
            <person name="Schmoeckel S.M."/>
            <person name="Li B."/>
            <person name="Borm T.J.A."/>
            <person name="Ohyanagi H."/>
            <person name="Mineta K."/>
            <person name="Michell C.T."/>
            <person name="Saber N."/>
            <person name="Kharbatia N.M."/>
            <person name="Rupper R.R."/>
            <person name="Sharp A.R."/>
            <person name="Dally N."/>
            <person name="Boughton B.A."/>
            <person name="Woo Y.H."/>
            <person name="Gao G."/>
            <person name="Schijlen E.G.W.M."/>
            <person name="Guo X."/>
            <person name="Momin A.A."/>
            <person name="Negrao S."/>
            <person name="Al-Babili S."/>
            <person name="Gehring C."/>
            <person name="Roessner U."/>
            <person name="Jung C."/>
            <person name="Murphy K."/>
            <person name="Arold S.T."/>
            <person name="Gojobori T."/>
            <person name="van der Linden C.G."/>
            <person name="van Loo E.N."/>
            <person name="Jellen E.N."/>
            <person name="Maughan P.J."/>
            <person name="Tester M."/>
        </authorList>
    </citation>
    <scope>NUCLEOTIDE SEQUENCE [LARGE SCALE GENOMIC DNA]</scope>
    <source>
        <strain evidence="1">cv. PI 614886</strain>
    </source>
</reference>
<dbReference type="Gene3D" id="3.30.360.10">
    <property type="entry name" value="Dihydrodipicolinate Reductase, domain 2"/>
    <property type="match status" value="1"/>
</dbReference>
<evidence type="ECO:0000313" key="2">
    <source>
        <dbReference type="Proteomes" id="UP000596660"/>
    </source>
</evidence>
<reference evidence="1" key="2">
    <citation type="submission" date="2021-03" db="UniProtKB">
        <authorList>
            <consortium name="EnsemblPlants"/>
        </authorList>
    </citation>
    <scope>IDENTIFICATION</scope>
</reference>
<dbReference type="OMA" id="SGWYCIR"/>